<dbReference type="EMBL" id="FMYT01000011">
    <property type="protein sequence ID" value="SDC65684.1"/>
    <property type="molecule type" value="Genomic_DNA"/>
</dbReference>
<protein>
    <submittedName>
        <fullName evidence="2">Transcriptional regulator, predicted component of viral defense system</fullName>
    </submittedName>
</protein>
<sequence length="197" mass="23421">MNYRQKLNNLIEKNDGLVLTKEVEDENIPREYLSIFLEEDKLERIKRGVYTTPATFIDEMYIIQQKNTRLIYSHETALYLHDLSDRDPLEYTATVPYGYHNPYLKDENIKVHTVKKELHLLGIIEKETIYGRKIKVYNKERTICDILKDRNNMDISTVNEAVRKYLTGKDKDIHLLLDYGDKLKISSVLRKYLEMFV</sequence>
<evidence type="ECO:0000313" key="3">
    <source>
        <dbReference type="Proteomes" id="UP000324896"/>
    </source>
</evidence>
<proteinExistence type="predicted"/>
<dbReference type="RefSeq" id="WP_149796792.1">
    <property type="nucleotide sequence ID" value="NZ_FMYT01000011.1"/>
</dbReference>
<dbReference type="Proteomes" id="UP000324896">
    <property type="component" value="Unassembled WGS sequence"/>
</dbReference>
<name>A0A1G6NE02_9FIRM</name>
<reference evidence="2 3" key="1">
    <citation type="submission" date="2016-10" db="EMBL/GenBank/DDBJ databases">
        <authorList>
            <person name="Varghese N."/>
            <person name="Submissions S."/>
        </authorList>
    </citation>
    <scope>NUCLEOTIDE SEQUENCE [LARGE SCALE GENOMIC DNA]</scope>
    <source>
        <strain evidence="2 3">WG10</strain>
    </source>
</reference>
<feature type="domain" description="AbiEi antitoxin N-terminal" evidence="1">
    <location>
        <begin position="5"/>
        <end position="51"/>
    </location>
</feature>
<dbReference type="Pfam" id="PF13338">
    <property type="entry name" value="AbiEi_4"/>
    <property type="match status" value="1"/>
</dbReference>
<organism evidence="2 3">
    <name type="scientific">Halanaerobium congolense</name>
    <dbReference type="NCBI Taxonomy" id="54121"/>
    <lineage>
        <taxon>Bacteria</taxon>
        <taxon>Bacillati</taxon>
        <taxon>Bacillota</taxon>
        <taxon>Clostridia</taxon>
        <taxon>Halanaerobiales</taxon>
        <taxon>Halanaerobiaceae</taxon>
        <taxon>Halanaerobium</taxon>
    </lineage>
</organism>
<accession>A0A1G6NE02</accession>
<evidence type="ECO:0000259" key="1">
    <source>
        <dbReference type="Pfam" id="PF13338"/>
    </source>
</evidence>
<evidence type="ECO:0000313" key="2">
    <source>
        <dbReference type="EMBL" id="SDC65684.1"/>
    </source>
</evidence>
<gene>
    <name evidence="2" type="ORF">SAMN04488597_11138</name>
</gene>
<dbReference type="InterPro" id="IPR025159">
    <property type="entry name" value="AbiEi_N"/>
</dbReference>
<dbReference type="AlphaFoldDB" id="A0A1G6NE02"/>